<sequence length="185" mass="20970">MNSGILVVVIVLAAVLVGAAFLIPPYLRRKRLRDRFGPEYDRTLEQSEGRRAAERELVQRERRHSSLELRELAPERRDEFTAAWARVQERFVDEPADAVREADRLVTTVMGERGYPTEGFDQQAADLSVEHAATLGHYRDAHDIAVKHADGRASTEDLRTAIVHYRALFLDLTNGHTTHTKDVVS</sequence>
<dbReference type="RefSeq" id="WP_378599955.1">
    <property type="nucleotide sequence ID" value="NZ_JBHSQN010000002.1"/>
</dbReference>
<organism evidence="2 3">
    <name type="scientific">Nocardia lasii</name>
    <dbReference type="NCBI Taxonomy" id="1616107"/>
    <lineage>
        <taxon>Bacteria</taxon>
        <taxon>Bacillati</taxon>
        <taxon>Actinomycetota</taxon>
        <taxon>Actinomycetes</taxon>
        <taxon>Mycobacteriales</taxon>
        <taxon>Nocardiaceae</taxon>
        <taxon>Nocardia</taxon>
    </lineage>
</organism>
<evidence type="ECO:0000256" key="1">
    <source>
        <dbReference type="SAM" id="Phobius"/>
    </source>
</evidence>
<name>A0ABW1JLH4_9NOCA</name>
<keyword evidence="1" id="KW-0472">Membrane</keyword>
<proteinExistence type="predicted"/>
<keyword evidence="1" id="KW-0812">Transmembrane</keyword>
<reference evidence="3" key="1">
    <citation type="journal article" date="2019" name="Int. J. Syst. Evol. Microbiol.">
        <title>The Global Catalogue of Microorganisms (GCM) 10K type strain sequencing project: providing services to taxonomists for standard genome sequencing and annotation.</title>
        <authorList>
            <consortium name="The Broad Institute Genomics Platform"/>
            <consortium name="The Broad Institute Genome Sequencing Center for Infectious Disease"/>
            <person name="Wu L."/>
            <person name="Ma J."/>
        </authorList>
    </citation>
    <scope>NUCLEOTIDE SEQUENCE [LARGE SCALE GENOMIC DNA]</scope>
    <source>
        <strain evidence="3">CCUG 36956</strain>
    </source>
</reference>
<evidence type="ECO:0008006" key="4">
    <source>
        <dbReference type="Google" id="ProtNLM"/>
    </source>
</evidence>
<evidence type="ECO:0000313" key="2">
    <source>
        <dbReference type="EMBL" id="MFC6010271.1"/>
    </source>
</evidence>
<dbReference type="EMBL" id="JBHSQN010000002">
    <property type="protein sequence ID" value="MFC6010271.1"/>
    <property type="molecule type" value="Genomic_DNA"/>
</dbReference>
<keyword evidence="3" id="KW-1185">Reference proteome</keyword>
<evidence type="ECO:0000313" key="3">
    <source>
        <dbReference type="Proteomes" id="UP001596223"/>
    </source>
</evidence>
<gene>
    <name evidence="2" type="ORF">ACFP3H_04355</name>
</gene>
<comment type="caution">
    <text evidence="2">The sequence shown here is derived from an EMBL/GenBank/DDBJ whole genome shotgun (WGS) entry which is preliminary data.</text>
</comment>
<keyword evidence="1" id="KW-1133">Transmembrane helix</keyword>
<dbReference type="Proteomes" id="UP001596223">
    <property type="component" value="Unassembled WGS sequence"/>
</dbReference>
<protein>
    <recommendedName>
        <fullName evidence="4">Secreted protein</fullName>
    </recommendedName>
</protein>
<feature type="transmembrane region" description="Helical" evidence="1">
    <location>
        <begin position="6"/>
        <end position="27"/>
    </location>
</feature>
<accession>A0ABW1JLH4</accession>